<organism evidence="1 2">
    <name type="scientific">Imbroritus primus</name>
    <dbReference type="NCBI Taxonomy" id="3058603"/>
    <lineage>
        <taxon>Bacteria</taxon>
        <taxon>Pseudomonadati</taxon>
        <taxon>Pseudomonadota</taxon>
        <taxon>Betaproteobacteria</taxon>
        <taxon>Burkholderiales</taxon>
        <taxon>Burkholderiaceae</taxon>
        <taxon>Imbroritus</taxon>
    </lineage>
</organism>
<keyword evidence="2" id="KW-1185">Reference proteome</keyword>
<evidence type="ECO:0000313" key="2">
    <source>
        <dbReference type="Proteomes" id="UP000004277"/>
    </source>
</evidence>
<dbReference type="EMBL" id="AKCV02000026">
    <property type="protein sequence ID" value="TMS56818.1"/>
    <property type="molecule type" value="Genomic_DNA"/>
</dbReference>
<proteinExistence type="predicted"/>
<dbReference type="Proteomes" id="UP000004277">
    <property type="component" value="Unassembled WGS sequence"/>
</dbReference>
<evidence type="ECO:0000313" key="1">
    <source>
        <dbReference type="EMBL" id="TMS56818.1"/>
    </source>
</evidence>
<gene>
    <name evidence="1" type="ORF">MW7_017285</name>
</gene>
<reference evidence="1" key="1">
    <citation type="submission" date="2019-05" db="EMBL/GenBank/DDBJ databases">
        <title>Revised genome assembly of Burkholderiaceae (previously Ralstonia) sp. PBA.</title>
        <authorList>
            <person name="Gan H.M."/>
        </authorList>
    </citation>
    <scope>NUCLEOTIDE SEQUENCE</scope>
    <source>
        <strain evidence="1">PBA</strain>
    </source>
</reference>
<sequence>MRAQDVFEMLILAALWGASFLFMRIAVPALGPVPLIALRVSIAALFLLPILAMRGGWQTMRPHWKPLLVVGLLNSALPFCLFAYAQLTLAAGFTSVLNASTPIFAALVAFVWLGDRLTMLRVVGLCIGVCGVALLVSGTHGLSWSQSGGAVLAALGASASYGVAGAVTKKYLTAVPALTVATGSMVGATALLALPAFWLWPAQMPSLQVWTSVVLLAVGSPGVAYILFFRLVSRQGPTKAMSVTFLIPLFGVLWGALFLGEALTLNMVLSGAVILLGTALGTGFLKFGRKAGAGAA</sequence>
<name>A0ACD3SKX1_9BURK</name>
<protein>
    <submittedName>
        <fullName evidence="1">DMT family transporter</fullName>
    </submittedName>
</protein>
<accession>A0ACD3SKX1</accession>
<comment type="caution">
    <text evidence="1">The sequence shown here is derived from an EMBL/GenBank/DDBJ whole genome shotgun (WGS) entry which is preliminary data.</text>
</comment>